<evidence type="ECO:0000256" key="6">
    <source>
        <dbReference type="PIRSR" id="PIRSR005096-1"/>
    </source>
</evidence>
<feature type="active site" description="Proton acceptor" evidence="6">
    <location>
        <position position="315"/>
    </location>
</feature>
<dbReference type="PANTHER" id="PTHR10091">
    <property type="entry name" value="ALDOSE-1-EPIMERASE"/>
    <property type="match status" value="1"/>
</dbReference>
<evidence type="ECO:0000256" key="1">
    <source>
        <dbReference type="ARBA" id="ARBA00005028"/>
    </source>
</evidence>
<dbReference type="GO" id="GO:0030246">
    <property type="term" value="F:carbohydrate binding"/>
    <property type="evidence" value="ECO:0007669"/>
    <property type="project" value="InterPro"/>
</dbReference>
<dbReference type="AlphaFoldDB" id="A0A2W4ZLR8"/>
<comment type="catalytic activity">
    <reaction evidence="5">
        <text>alpha-D-glucose = beta-D-glucose</text>
        <dbReference type="Rhea" id="RHEA:10264"/>
        <dbReference type="ChEBI" id="CHEBI:15903"/>
        <dbReference type="ChEBI" id="CHEBI:17925"/>
        <dbReference type="EC" id="5.1.3.3"/>
    </reaction>
</comment>
<feature type="binding site" evidence="7">
    <location>
        <position position="250"/>
    </location>
    <ligand>
        <name>beta-D-galactose</name>
        <dbReference type="ChEBI" id="CHEBI:27667"/>
    </ligand>
</feature>
<dbReference type="PIRSF" id="PIRSF005096">
    <property type="entry name" value="GALM"/>
    <property type="match status" value="1"/>
</dbReference>
<reference evidence="9 10" key="1">
    <citation type="submission" date="2017-08" db="EMBL/GenBank/DDBJ databases">
        <title>Infants hospitalized years apart are colonized by the same room-sourced microbial strains.</title>
        <authorList>
            <person name="Brooks B."/>
            <person name="Olm M.R."/>
            <person name="Firek B.A."/>
            <person name="Baker R."/>
            <person name="Thomas B.C."/>
            <person name="Morowitz M.J."/>
            <person name="Banfield J.F."/>
        </authorList>
    </citation>
    <scope>NUCLEOTIDE SEQUENCE [LARGE SCALE GENOMIC DNA]</scope>
    <source>
        <strain evidence="9">S2_018_000_R3_110</strain>
    </source>
</reference>
<comment type="similarity">
    <text evidence="2 5">Belongs to the aldose epimerase family.</text>
</comment>
<accession>A0A2W4ZLR8</accession>
<dbReference type="InterPro" id="IPR015443">
    <property type="entry name" value="Aldose_1-epimerase"/>
</dbReference>
<dbReference type="GO" id="GO:0005737">
    <property type="term" value="C:cytoplasm"/>
    <property type="evidence" value="ECO:0007669"/>
    <property type="project" value="TreeGrafter"/>
</dbReference>
<comment type="caution">
    <text evidence="9">The sequence shown here is derived from an EMBL/GenBank/DDBJ whole genome shotgun (WGS) entry which is preliminary data.</text>
</comment>
<dbReference type="PANTHER" id="PTHR10091:SF0">
    <property type="entry name" value="GALACTOSE MUTAROTASE"/>
    <property type="match status" value="1"/>
</dbReference>
<dbReference type="GO" id="GO:0006006">
    <property type="term" value="P:glucose metabolic process"/>
    <property type="evidence" value="ECO:0007669"/>
    <property type="project" value="TreeGrafter"/>
</dbReference>
<evidence type="ECO:0000256" key="5">
    <source>
        <dbReference type="PIRNR" id="PIRNR005096"/>
    </source>
</evidence>
<dbReference type="GO" id="GO:0033499">
    <property type="term" value="P:galactose catabolic process via UDP-galactose, Leloir pathway"/>
    <property type="evidence" value="ECO:0007669"/>
    <property type="project" value="TreeGrafter"/>
</dbReference>
<proteinExistence type="inferred from homology"/>
<evidence type="ECO:0000313" key="10">
    <source>
        <dbReference type="Proteomes" id="UP000248614"/>
    </source>
</evidence>
<dbReference type="CDD" id="cd09019">
    <property type="entry name" value="galactose_mutarotase_like"/>
    <property type="match status" value="1"/>
</dbReference>
<keyword evidence="4 5" id="KW-0119">Carbohydrate metabolism</keyword>
<dbReference type="GO" id="GO:0004034">
    <property type="term" value="F:aldose 1-epimerase activity"/>
    <property type="evidence" value="ECO:0007669"/>
    <property type="project" value="UniProtKB-EC"/>
</dbReference>
<dbReference type="NCBIfam" id="NF008277">
    <property type="entry name" value="PRK11055.1"/>
    <property type="match status" value="1"/>
</dbReference>
<dbReference type="InterPro" id="IPR014718">
    <property type="entry name" value="GH-type_carb-bd"/>
</dbReference>
<protein>
    <recommendedName>
        <fullName evidence="5">Aldose 1-epimerase</fullName>
        <ecNumber evidence="5">5.1.3.3</ecNumber>
    </recommendedName>
</protein>
<dbReference type="EMBL" id="QFNF01000001">
    <property type="protein sequence ID" value="PZO81019.1"/>
    <property type="molecule type" value="Genomic_DNA"/>
</dbReference>
<feature type="active site" description="Proton donor" evidence="6">
    <location>
        <position position="179"/>
    </location>
</feature>
<name>A0A2W4ZLR8_9SPHN</name>
<dbReference type="Gene3D" id="2.70.98.10">
    <property type="match status" value="1"/>
</dbReference>
<keyword evidence="3 5" id="KW-0413">Isomerase</keyword>
<evidence type="ECO:0000256" key="2">
    <source>
        <dbReference type="ARBA" id="ARBA00006206"/>
    </source>
</evidence>
<dbReference type="Pfam" id="PF01263">
    <property type="entry name" value="Aldose_epim"/>
    <property type="match status" value="1"/>
</dbReference>
<dbReference type="Proteomes" id="UP000248614">
    <property type="component" value="Unassembled WGS sequence"/>
</dbReference>
<dbReference type="UniPathway" id="UPA00242"/>
<evidence type="ECO:0000256" key="3">
    <source>
        <dbReference type="ARBA" id="ARBA00023235"/>
    </source>
</evidence>
<evidence type="ECO:0000256" key="8">
    <source>
        <dbReference type="PIRSR" id="PIRSR005096-3"/>
    </source>
</evidence>
<comment type="pathway">
    <text evidence="1 5">Carbohydrate metabolism; hexose metabolism.</text>
</comment>
<evidence type="ECO:0000256" key="4">
    <source>
        <dbReference type="ARBA" id="ARBA00023277"/>
    </source>
</evidence>
<dbReference type="SUPFAM" id="SSF74650">
    <property type="entry name" value="Galactose mutarotase-like"/>
    <property type="match status" value="1"/>
</dbReference>
<dbReference type="EC" id="5.1.3.3" evidence="5"/>
<gene>
    <name evidence="9" type="ORF">DI632_00105</name>
</gene>
<evidence type="ECO:0000256" key="7">
    <source>
        <dbReference type="PIRSR" id="PIRSR005096-2"/>
    </source>
</evidence>
<dbReference type="InterPro" id="IPR047215">
    <property type="entry name" value="Galactose_mutarotase-like"/>
</dbReference>
<organism evidence="9 10">
    <name type="scientific">Sphingomonas hengshuiensis</name>
    <dbReference type="NCBI Taxonomy" id="1609977"/>
    <lineage>
        <taxon>Bacteria</taxon>
        <taxon>Pseudomonadati</taxon>
        <taxon>Pseudomonadota</taxon>
        <taxon>Alphaproteobacteria</taxon>
        <taxon>Sphingomonadales</taxon>
        <taxon>Sphingomonadaceae</taxon>
        <taxon>Sphingomonas</taxon>
    </lineage>
</organism>
<sequence length="367" mass="39521">MASAQRIAFGMLDQAPAEAIELRAGPLFARILPLGATLQSLCVPDRDGNVADIVLGFDDVQSYRDRPSWFGVTVGRYANRIAGGRFHLAGRDHVLETNDAPHHLHGGSDGFDQRLWDVADVGSDAGAAWVCLTLVSPDGDAGYPGTLHASATYRLTADALTIDYAATSDAPTIVNLTNHAFFDLGETGDALRHLLMIEADTFLPVDATSIPTGERRAVADTPFDFREPRRIGERVRDGRDDQIAIGRGYDHNFIVRGETGVLRPAATLADPGSGRTMTLSITAPGLQFYSGNFLAAAEPGKGGRLYRQGDGICLEPQIFPDTPNRPDFPSARLDPGETWRSTMRFAFATGQLCRNASYVPAANHNVA</sequence>
<dbReference type="InterPro" id="IPR011013">
    <property type="entry name" value="Gal_mutarotase_sf_dom"/>
</dbReference>
<dbReference type="InterPro" id="IPR008183">
    <property type="entry name" value="Aldose_1/G6P_1-epimerase"/>
</dbReference>
<evidence type="ECO:0000313" key="9">
    <source>
        <dbReference type="EMBL" id="PZO81019.1"/>
    </source>
</evidence>
<feature type="binding site" evidence="8">
    <location>
        <begin position="79"/>
        <end position="80"/>
    </location>
    <ligand>
        <name>beta-D-galactose</name>
        <dbReference type="ChEBI" id="CHEBI:27667"/>
    </ligand>
</feature>